<proteinExistence type="predicted"/>
<evidence type="ECO:0000313" key="3">
    <source>
        <dbReference type="EMBL" id="GAA1526742.1"/>
    </source>
</evidence>
<dbReference type="InterPro" id="IPR036637">
    <property type="entry name" value="Phosphohistidine_dom_sf"/>
</dbReference>
<reference evidence="4" key="1">
    <citation type="journal article" date="2019" name="Int. J. Syst. Evol. Microbiol.">
        <title>The Global Catalogue of Microorganisms (GCM) 10K type strain sequencing project: providing services to taxonomists for standard genome sequencing and annotation.</title>
        <authorList>
            <consortium name="The Broad Institute Genomics Platform"/>
            <consortium name="The Broad Institute Genome Sequencing Center for Infectious Disease"/>
            <person name="Wu L."/>
            <person name="Ma J."/>
        </authorList>
    </citation>
    <scope>NUCLEOTIDE SEQUENCE [LARGE SCALE GENOMIC DNA]</scope>
    <source>
        <strain evidence="4">JCM 15933</strain>
    </source>
</reference>
<dbReference type="Gene3D" id="3.30.1490.20">
    <property type="entry name" value="ATP-grasp fold, A domain"/>
    <property type="match status" value="1"/>
</dbReference>
<dbReference type="InterPro" id="IPR051549">
    <property type="entry name" value="PEP_Utilizing_Enz"/>
</dbReference>
<dbReference type="SUPFAM" id="SSF52009">
    <property type="entry name" value="Phosphohistidine domain"/>
    <property type="match status" value="1"/>
</dbReference>
<dbReference type="SUPFAM" id="SSF56059">
    <property type="entry name" value="Glutathione synthetase ATP-binding domain-like"/>
    <property type="match status" value="1"/>
</dbReference>
<evidence type="ECO:0000313" key="4">
    <source>
        <dbReference type="Proteomes" id="UP001501470"/>
    </source>
</evidence>
<dbReference type="InterPro" id="IPR008279">
    <property type="entry name" value="PEP-util_enz_mobile_dom"/>
</dbReference>
<feature type="domain" description="Pyruvate phosphate dikinase AMP/ATP-binding" evidence="2">
    <location>
        <begin position="76"/>
        <end position="322"/>
    </location>
</feature>
<name>A0ABP4LLE0_9ACTN</name>
<dbReference type="Pfam" id="PF01326">
    <property type="entry name" value="PPDK_N"/>
    <property type="match status" value="1"/>
</dbReference>
<evidence type="ECO:0000259" key="2">
    <source>
        <dbReference type="Pfam" id="PF01326"/>
    </source>
</evidence>
<dbReference type="Gene3D" id="3.30.470.20">
    <property type="entry name" value="ATP-grasp fold, B domain"/>
    <property type="match status" value="1"/>
</dbReference>
<keyword evidence="4" id="KW-1185">Reference proteome</keyword>
<protein>
    <submittedName>
        <fullName evidence="3">Phosphoenolpyruvate synthase</fullName>
    </submittedName>
</protein>
<feature type="domain" description="PEP-utilising enzyme mobile" evidence="1">
    <location>
        <begin position="818"/>
        <end position="886"/>
    </location>
</feature>
<dbReference type="InterPro" id="IPR013815">
    <property type="entry name" value="ATP_grasp_subdomain_1"/>
</dbReference>
<dbReference type="EMBL" id="BAAAQD010000010">
    <property type="protein sequence ID" value="GAA1526742.1"/>
    <property type="molecule type" value="Genomic_DNA"/>
</dbReference>
<accession>A0ABP4LLE0</accession>
<sequence>MDNHDLAQLDWLAEDAATLADPALCGNKFARQAELAAAGFTIPPLLCVPAPVFDAVVGPVLAAAGEAAGTGGATVDRARELRETVRRACVPDTLRRLLDERFDAIAGPGGLVAVRACVVPAAGGVGEDSAADPFAGLSDSFLYVRRADVADRVADCWASAFNPEAVLYRLHKGMDPLAARVAVGVQRMVLGERSFVAFTRDPRDGADRCVIAAAYGIGEGVVQEKADVDHFFVDRGTRAVEARVETKTRAVGRDPLRPEAGVVDIPVDPDRAALPVLSDAEVLDLAALALRVEAHFGGPQDIEGTITADGRVHLVQARPVVSAAAAPTLLWDNNNATETFPGVSCALTYSMGRALIEAGFTDLYRRMGVPAKTLRAHRPLLGQMIGYLDGHIYYAIDNWYRLHRMMRCFRPLFPTWEQGLGLAGRDPGRRRVGPVTKALSLAEIGWRLAGHPRRIREFLGWWDERHANLDVARMSPSEVVAAYRTLWTEVGERWGLTLINGLALFASTWAANGALRRWAPDADRSVLNGMLSGGAVNRSALAVHSLVAIAEHVADVPPLRDALLAAGDDTERLWARLSGGAYGDTVAVLLREHVERYGDRAIQDNKLESLTPRQAPWTVLPAVRAYLRQGRTVAASVATGERVRAEAWQELRRHCRNPVKRAVLRFLFDAMRTFLRNREDTRFCRSQLIGDLRALLLRQGEHLVAAGRLDRPRDVLDLTVEEVLGAFDGTVAGADLRGLAAVRAAERERWTAEDRQLPARLETVADRPLTLALTDVAPPASDVDDSNVLTGLASSAGTVRGRAMVVLDPSVTAEQTGDRILVARETDPGWLFLMMSAKALVVERGTLLSHTAVTGRLLGIPTVVAVAGATTRIPDGALLEVDGAAGVVRILDGTP</sequence>
<dbReference type="RefSeq" id="WP_344504449.1">
    <property type="nucleotide sequence ID" value="NZ_BAAAQD010000010.1"/>
</dbReference>
<gene>
    <name evidence="3" type="ORF">GCM10009827_049480</name>
</gene>
<dbReference type="Gene3D" id="3.50.30.10">
    <property type="entry name" value="Phosphohistidine domain"/>
    <property type="match status" value="1"/>
</dbReference>
<organism evidence="3 4">
    <name type="scientific">Dactylosporangium maewongense</name>
    <dbReference type="NCBI Taxonomy" id="634393"/>
    <lineage>
        <taxon>Bacteria</taxon>
        <taxon>Bacillati</taxon>
        <taxon>Actinomycetota</taxon>
        <taxon>Actinomycetes</taxon>
        <taxon>Micromonosporales</taxon>
        <taxon>Micromonosporaceae</taxon>
        <taxon>Dactylosporangium</taxon>
    </lineage>
</organism>
<dbReference type="PANTHER" id="PTHR43615:SF1">
    <property type="entry name" value="PPDK_N DOMAIN-CONTAINING PROTEIN"/>
    <property type="match status" value="1"/>
</dbReference>
<dbReference type="Pfam" id="PF00391">
    <property type="entry name" value="PEP-utilizers"/>
    <property type="match status" value="1"/>
</dbReference>
<dbReference type="Proteomes" id="UP001501470">
    <property type="component" value="Unassembled WGS sequence"/>
</dbReference>
<evidence type="ECO:0000259" key="1">
    <source>
        <dbReference type="Pfam" id="PF00391"/>
    </source>
</evidence>
<dbReference type="InterPro" id="IPR002192">
    <property type="entry name" value="PPDK_AMP/ATP-bd"/>
</dbReference>
<dbReference type="PANTHER" id="PTHR43615">
    <property type="entry name" value="PHOSPHOENOLPYRUVATE SYNTHASE-RELATED"/>
    <property type="match status" value="1"/>
</dbReference>
<comment type="caution">
    <text evidence="3">The sequence shown here is derived from an EMBL/GenBank/DDBJ whole genome shotgun (WGS) entry which is preliminary data.</text>
</comment>